<comment type="catalytic activity">
    <reaction evidence="1 9">
        <text>Endohydrolysis of (1-&gt;4)-beta-D-xylosidic linkages in xylans.</text>
        <dbReference type="EC" id="3.2.1.8"/>
    </reaction>
</comment>
<reference evidence="12 13" key="1">
    <citation type="submission" date="2019-10" db="EMBL/GenBank/DDBJ databases">
        <title>Whole genome shotgun sequence of Acrocarpospora macrocephala NBRC 16266.</title>
        <authorList>
            <person name="Ichikawa N."/>
            <person name="Kimura A."/>
            <person name="Kitahashi Y."/>
            <person name="Komaki H."/>
            <person name="Oguchi A."/>
        </authorList>
    </citation>
    <scope>NUCLEOTIDE SEQUENCE [LARGE SCALE GENOMIC DNA]</scope>
    <source>
        <strain evidence="12 13">NBRC 16266</strain>
    </source>
</reference>
<dbReference type="Proteomes" id="UP000331127">
    <property type="component" value="Unassembled WGS sequence"/>
</dbReference>
<protein>
    <recommendedName>
        <fullName evidence="9">Beta-xylanase</fullName>
        <ecNumber evidence="9">3.2.1.8</ecNumber>
    </recommendedName>
</protein>
<dbReference type="GO" id="GO:0045493">
    <property type="term" value="P:xylan catabolic process"/>
    <property type="evidence" value="ECO:0007669"/>
    <property type="project" value="UniProtKB-KW"/>
</dbReference>
<evidence type="ECO:0000256" key="3">
    <source>
        <dbReference type="ARBA" id="ARBA00022651"/>
    </source>
</evidence>
<organism evidence="12 13">
    <name type="scientific">Acrocarpospora macrocephala</name>
    <dbReference type="NCBI Taxonomy" id="150177"/>
    <lineage>
        <taxon>Bacteria</taxon>
        <taxon>Bacillati</taxon>
        <taxon>Actinomycetota</taxon>
        <taxon>Actinomycetes</taxon>
        <taxon>Streptosporangiales</taxon>
        <taxon>Streptosporangiaceae</taxon>
        <taxon>Acrocarpospora</taxon>
    </lineage>
</organism>
<dbReference type="AlphaFoldDB" id="A0A5M3WZR7"/>
<evidence type="ECO:0000313" key="13">
    <source>
        <dbReference type="Proteomes" id="UP000331127"/>
    </source>
</evidence>
<evidence type="ECO:0000256" key="9">
    <source>
        <dbReference type="RuleBase" id="RU361174"/>
    </source>
</evidence>
<dbReference type="Gene3D" id="3.20.20.80">
    <property type="entry name" value="Glycosidases"/>
    <property type="match status" value="1"/>
</dbReference>
<evidence type="ECO:0000256" key="5">
    <source>
        <dbReference type="ARBA" id="ARBA00022801"/>
    </source>
</evidence>
<accession>A0A5M3WZR7</accession>
<feature type="domain" description="GH10" evidence="11">
    <location>
        <begin position="53"/>
        <end position="378"/>
    </location>
</feature>
<keyword evidence="8 9" id="KW-0624">Polysaccharide degradation</keyword>
<dbReference type="PANTHER" id="PTHR31490:SF88">
    <property type="entry name" value="BETA-XYLANASE"/>
    <property type="match status" value="1"/>
</dbReference>
<gene>
    <name evidence="12" type="primary">xynA_2</name>
    <name evidence="12" type="ORF">Amac_064280</name>
</gene>
<name>A0A5M3WZR7_9ACTN</name>
<dbReference type="InterPro" id="IPR044846">
    <property type="entry name" value="GH10"/>
</dbReference>
<keyword evidence="13" id="KW-1185">Reference proteome</keyword>
<dbReference type="SUPFAM" id="SSF51445">
    <property type="entry name" value="(Trans)glycosidases"/>
    <property type="match status" value="1"/>
</dbReference>
<evidence type="ECO:0000256" key="4">
    <source>
        <dbReference type="ARBA" id="ARBA00022729"/>
    </source>
</evidence>
<dbReference type="EC" id="3.2.1.8" evidence="9"/>
<dbReference type="Pfam" id="PF00331">
    <property type="entry name" value="Glyco_hydro_10"/>
    <property type="match status" value="1"/>
</dbReference>
<evidence type="ECO:0000256" key="10">
    <source>
        <dbReference type="SAM" id="SignalP"/>
    </source>
</evidence>
<dbReference type="InterPro" id="IPR017853">
    <property type="entry name" value="GH"/>
</dbReference>
<comment type="caution">
    <text evidence="12">The sequence shown here is derived from an EMBL/GenBank/DDBJ whole genome shotgun (WGS) entry which is preliminary data.</text>
</comment>
<dbReference type="PRINTS" id="PR00134">
    <property type="entry name" value="GLHYDRLASE10"/>
</dbReference>
<dbReference type="OrthoDB" id="9815836at2"/>
<dbReference type="GO" id="GO:0031176">
    <property type="term" value="F:endo-1,4-beta-xylanase activity"/>
    <property type="evidence" value="ECO:0007669"/>
    <property type="project" value="UniProtKB-EC"/>
</dbReference>
<keyword evidence="4 10" id="KW-0732">Signal</keyword>
<dbReference type="PANTHER" id="PTHR31490">
    <property type="entry name" value="GLYCOSYL HYDROLASE"/>
    <property type="match status" value="1"/>
</dbReference>
<feature type="chain" id="PRO_5024294798" description="Beta-xylanase" evidence="10">
    <location>
        <begin position="28"/>
        <end position="397"/>
    </location>
</feature>
<keyword evidence="6 9" id="KW-0119">Carbohydrate metabolism</keyword>
<dbReference type="PROSITE" id="PS51760">
    <property type="entry name" value="GH10_2"/>
    <property type="match status" value="1"/>
</dbReference>
<evidence type="ECO:0000256" key="8">
    <source>
        <dbReference type="ARBA" id="ARBA00023326"/>
    </source>
</evidence>
<keyword evidence="3 12" id="KW-0858">Xylan degradation</keyword>
<evidence type="ECO:0000256" key="6">
    <source>
        <dbReference type="ARBA" id="ARBA00023277"/>
    </source>
</evidence>
<sequence>MRLRRLVLGSAVAVVLAGTLNVVPVSAGSTPQEPSGQSLRALGARHGLYIGTAVDMAALDDANEPQYRQLVASEFNTVTAENVMKWESLEPTRGNYNWGPADKLVEFAKKNNQKVRGHVLVWQNQLPAWLTEGVANGTITTAQLRDLLRKHITTVVKRYKGKIWQWDVVNEAASDPWDSPAEIHLKGFWAQHLGAGYIADAFRWARAADPSALLFYNDYNLEAFGDKGLSDKTYYVYKMVKQLRQSGVPIDGVGSQGHLGTQYGNYDAFQVKEALDAFSDLGLATAFTEVDVRSQMTAGVQAGDSNEINPRLQASAANFSVLMQACLANRHCLSYTVWGFTDKHSWVPGWFTNPPEGLATLYDENYQPKRAYNSIKADLIFSGPPYVQPRIPQNPKR</sequence>
<evidence type="ECO:0000256" key="1">
    <source>
        <dbReference type="ARBA" id="ARBA00000681"/>
    </source>
</evidence>
<proteinExistence type="inferred from homology"/>
<evidence type="ECO:0000256" key="7">
    <source>
        <dbReference type="ARBA" id="ARBA00023295"/>
    </source>
</evidence>
<keyword evidence="5 9" id="KW-0378">Hydrolase</keyword>
<evidence type="ECO:0000259" key="11">
    <source>
        <dbReference type="PROSITE" id="PS51760"/>
    </source>
</evidence>
<dbReference type="SMART" id="SM00633">
    <property type="entry name" value="Glyco_10"/>
    <property type="match status" value="1"/>
</dbReference>
<keyword evidence="7 9" id="KW-0326">Glycosidase</keyword>
<feature type="signal peptide" evidence="10">
    <location>
        <begin position="1"/>
        <end position="27"/>
    </location>
</feature>
<comment type="similarity">
    <text evidence="2 9">Belongs to the glycosyl hydrolase 10 (cellulase F) family.</text>
</comment>
<evidence type="ECO:0000256" key="2">
    <source>
        <dbReference type="ARBA" id="ARBA00007495"/>
    </source>
</evidence>
<dbReference type="InterPro" id="IPR001000">
    <property type="entry name" value="GH10_dom"/>
</dbReference>
<evidence type="ECO:0000313" key="12">
    <source>
        <dbReference type="EMBL" id="GES12831.1"/>
    </source>
</evidence>
<dbReference type="RefSeq" id="WP_155358105.1">
    <property type="nucleotide sequence ID" value="NZ_BAAAHL010000050.1"/>
</dbReference>
<dbReference type="EMBL" id="BLAE01000039">
    <property type="protein sequence ID" value="GES12831.1"/>
    <property type="molecule type" value="Genomic_DNA"/>
</dbReference>